<evidence type="ECO:0000313" key="2">
    <source>
        <dbReference type="Proteomes" id="UP000011783"/>
    </source>
</evidence>
<proteinExistence type="predicted"/>
<sequence length="234" mass="26025">MPIGLETGNSSLSSAFLPISPIPDNEQQDYDRVGIIACDFTYYFDPKDVPENSYRYVDLVLNNPIGSFSSDLSITRGDVSPKLFNKNCPSSFTNSSSFIHSDLLKSENVGNDCNMGQLAIDSSSGRILKAEVSDEYNPFTNPERTLNPPSVAATDYTSAVQKLKFKTPAIIDNLDKKDPYILVIDLDFSKKTKVSYSTFLETKYSSGIRTQRITYFLSSSIQTIDPMQQVETIT</sequence>
<dbReference type="NCBIfam" id="NF047529">
    <property type="entry name" value="SrpA"/>
    <property type="match status" value="1"/>
</dbReference>
<dbReference type="AlphaFoldDB" id="M3HNR5"/>
<dbReference type="Proteomes" id="UP000011783">
    <property type="component" value="Unassembled WGS sequence"/>
</dbReference>
<evidence type="ECO:0000313" key="1">
    <source>
        <dbReference type="EMBL" id="EMF99304.1"/>
    </source>
</evidence>
<organism evidence="1 2">
    <name type="scientific">Leptospira borgpetersenii str. 200701203</name>
    <dbReference type="NCBI Taxonomy" id="1193007"/>
    <lineage>
        <taxon>Bacteria</taxon>
        <taxon>Pseudomonadati</taxon>
        <taxon>Spirochaetota</taxon>
        <taxon>Spirochaetia</taxon>
        <taxon>Leptospirales</taxon>
        <taxon>Leptospiraceae</taxon>
        <taxon>Leptospira</taxon>
    </lineage>
</organism>
<name>M3HNR5_LEPBO</name>
<gene>
    <name evidence="1" type="ORF">LEP1GSC123_4573</name>
</gene>
<dbReference type="BioCyc" id="LBOR1193007:G11KN-1-MONOMER"/>
<comment type="caution">
    <text evidence="1">The sequence shown here is derived from an EMBL/GenBank/DDBJ whole genome shotgun (WGS) entry which is preliminary data.</text>
</comment>
<accession>M3HNR5</accession>
<reference evidence="1 2" key="1">
    <citation type="submission" date="2013-01" db="EMBL/GenBank/DDBJ databases">
        <authorList>
            <person name="Harkins D.M."/>
            <person name="Durkin A.S."/>
            <person name="Brinkac L.M."/>
            <person name="Haft D.H."/>
            <person name="Selengut J.D."/>
            <person name="Sanka R."/>
            <person name="DePew J."/>
            <person name="Purushe J."/>
            <person name="Picardeau M."/>
            <person name="Werts C."/>
            <person name="Goarant C."/>
            <person name="Vinetz J.M."/>
            <person name="Sutton G.G."/>
            <person name="Nierman W.C."/>
            <person name="Fouts D.E."/>
        </authorList>
    </citation>
    <scope>NUCLEOTIDE SEQUENCE [LARGE SCALE GENOMIC DNA]</scope>
    <source>
        <strain evidence="1 2">200701203</strain>
    </source>
</reference>
<protein>
    <submittedName>
        <fullName evidence="1">Uncharacterized protein</fullName>
    </submittedName>
</protein>
<dbReference type="EMBL" id="AKWO02000073">
    <property type="protein sequence ID" value="EMF99304.1"/>
    <property type="molecule type" value="Genomic_DNA"/>
</dbReference>